<protein>
    <recommendedName>
        <fullName evidence="4">DUF2975 domain-containing protein</fullName>
    </recommendedName>
</protein>
<keyword evidence="1" id="KW-1133">Transmembrane helix</keyword>
<dbReference type="AlphaFoldDB" id="A0A1G8AE84"/>
<evidence type="ECO:0000313" key="3">
    <source>
        <dbReference type="Proteomes" id="UP000199045"/>
    </source>
</evidence>
<dbReference type="EMBL" id="FNBN01000009">
    <property type="protein sequence ID" value="SDH19146.1"/>
    <property type="molecule type" value="Genomic_DNA"/>
</dbReference>
<reference evidence="2 3" key="1">
    <citation type="submission" date="2016-10" db="EMBL/GenBank/DDBJ databases">
        <authorList>
            <person name="de Groot N.N."/>
        </authorList>
    </citation>
    <scope>NUCLEOTIDE SEQUENCE [LARGE SCALE GENOMIC DNA]</scope>
    <source>
        <strain evidence="2 3">DSM 527</strain>
    </source>
</reference>
<dbReference type="RefSeq" id="WP_089837062.1">
    <property type="nucleotide sequence ID" value="NZ_FNBN01000009.1"/>
</dbReference>
<feature type="transmembrane region" description="Helical" evidence="1">
    <location>
        <begin position="93"/>
        <end position="113"/>
    </location>
</feature>
<gene>
    <name evidence="2" type="ORF">SAMN04488121_109219</name>
</gene>
<keyword evidence="1" id="KW-0472">Membrane</keyword>
<dbReference type="Proteomes" id="UP000199045">
    <property type="component" value="Unassembled WGS sequence"/>
</dbReference>
<evidence type="ECO:0000313" key="2">
    <source>
        <dbReference type="EMBL" id="SDH19146.1"/>
    </source>
</evidence>
<evidence type="ECO:0000256" key="1">
    <source>
        <dbReference type="SAM" id="Phobius"/>
    </source>
</evidence>
<dbReference type="STRING" id="104663.SAMN04488121_109219"/>
<feature type="transmembrane region" description="Helical" evidence="1">
    <location>
        <begin position="53"/>
        <end position="73"/>
    </location>
</feature>
<evidence type="ECO:0008006" key="4">
    <source>
        <dbReference type="Google" id="ProtNLM"/>
    </source>
</evidence>
<sequence>MNKYRQNNLLIALIGWGAILFSAEALIYYTRWFLPLLTSGHSFVAPPVNIPELWFMLMIGSNLIFLAVGMLLLRLHRKYLKSGYFEKDSLHILDWVTILSLCLAFLGVIQTIFENFNELHTEGWVSVWSTSNGLFRFFTRLLILKAPQTMYFLFAAIMWAVRQFVVQALNVKKENEAFI</sequence>
<name>A0A1G8AE84_CHIFI</name>
<proteinExistence type="predicted"/>
<dbReference type="OrthoDB" id="672394at2"/>
<accession>A0A1G8AE84</accession>
<organism evidence="2 3">
    <name type="scientific">Chitinophaga filiformis</name>
    <name type="common">Myxococcus filiformis</name>
    <name type="synonym">Flexibacter filiformis</name>
    <dbReference type="NCBI Taxonomy" id="104663"/>
    <lineage>
        <taxon>Bacteria</taxon>
        <taxon>Pseudomonadati</taxon>
        <taxon>Bacteroidota</taxon>
        <taxon>Chitinophagia</taxon>
        <taxon>Chitinophagales</taxon>
        <taxon>Chitinophagaceae</taxon>
        <taxon>Chitinophaga</taxon>
    </lineage>
</organism>
<keyword evidence="1" id="KW-0812">Transmembrane</keyword>